<keyword evidence="7" id="KW-1185">Reference proteome</keyword>
<dbReference type="CDD" id="cd14863">
    <property type="entry name" value="Fe-ADH-like"/>
    <property type="match status" value="1"/>
</dbReference>
<organism evidence="6 7">
    <name type="scientific">Caldalkalibacillus uzonensis</name>
    <dbReference type="NCBI Taxonomy" id="353224"/>
    <lineage>
        <taxon>Bacteria</taxon>
        <taxon>Bacillati</taxon>
        <taxon>Bacillota</taxon>
        <taxon>Bacilli</taxon>
        <taxon>Bacillales</taxon>
        <taxon>Bacillaceae</taxon>
        <taxon>Caldalkalibacillus</taxon>
    </lineage>
</organism>
<evidence type="ECO:0000313" key="7">
    <source>
        <dbReference type="Proteomes" id="UP001232445"/>
    </source>
</evidence>
<protein>
    <submittedName>
        <fullName evidence="6">Alcohol dehydrogenase class IV</fullName>
    </submittedName>
</protein>
<comment type="similarity">
    <text evidence="1">Belongs to the iron-containing alcohol dehydrogenase family.</text>
</comment>
<dbReference type="PANTHER" id="PTHR11496:SF102">
    <property type="entry name" value="ALCOHOL DEHYDROGENASE 4"/>
    <property type="match status" value="1"/>
</dbReference>
<sequence>MGNTFEFSSRTKIAFGIDRSLELGKDVKKLSRSNKAVLITDPGIIKAGLADHVIGALEKEDIEIQVFHNVQSDPMAGSIDEAAEIIRSCGAKCVLGLGGGSAMDVAKMAALVAGGERAAMHYALMANPFAPKSICTIMIPTTSGTGAEVTNTVVFSDENKRKVWAWDAEMAPDMAIIDPQLTAALPAQLTAATTFDALVHAIEACTGKRTTPIIEAFSLQAIRLISQNIKKVLHRPDDLEARGKLALAATMAGMAIEQGGTGIAHCIGHALGTLARIHHGKAVTIALMATYMWNAEAAVTMYAEIARALGVKDEGLTEKELALAGASQFSQMVAESGLNLSLQDENLSAADIDCFLEVMESEENAPMRLNNCRLATSADLKQFAADILQTSSKSKDLNQSIL</sequence>
<dbReference type="RefSeq" id="WP_307342386.1">
    <property type="nucleotide sequence ID" value="NZ_JAUSUQ010000015.1"/>
</dbReference>
<evidence type="ECO:0000313" key="6">
    <source>
        <dbReference type="EMBL" id="MDQ0340562.1"/>
    </source>
</evidence>
<dbReference type="Pfam" id="PF00465">
    <property type="entry name" value="Fe-ADH"/>
    <property type="match status" value="1"/>
</dbReference>
<name>A0ABU0CXP4_9BACI</name>
<dbReference type="Gene3D" id="3.40.50.1970">
    <property type="match status" value="1"/>
</dbReference>
<keyword evidence="3" id="KW-0520">NAD</keyword>
<dbReference type="Proteomes" id="UP001232445">
    <property type="component" value="Unassembled WGS sequence"/>
</dbReference>
<dbReference type="Pfam" id="PF25137">
    <property type="entry name" value="ADH_Fe_C"/>
    <property type="match status" value="1"/>
</dbReference>
<reference evidence="6 7" key="1">
    <citation type="submission" date="2023-07" db="EMBL/GenBank/DDBJ databases">
        <title>Genomic Encyclopedia of Type Strains, Phase IV (KMG-IV): sequencing the most valuable type-strain genomes for metagenomic binning, comparative biology and taxonomic classification.</title>
        <authorList>
            <person name="Goeker M."/>
        </authorList>
    </citation>
    <scope>NUCLEOTIDE SEQUENCE [LARGE SCALE GENOMIC DNA]</scope>
    <source>
        <strain evidence="6 7">DSM 17740</strain>
    </source>
</reference>
<dbReference type="InterPro" id="IPR018211">
    <property type="entry name" value="ADH_Fe_CS"/>
</dbReference>
<evidence type="ECO:0000259" key="4">
    <source>
        <dbReference type="Pfam" id="PF00465"/>
    </source>
</evidence>
<dbReference type="EMBL" id="JAUSUQ010000015">
    <property type="protein sequence ID" value="MDQ0340562.1"/>
    <property type="molecule type" value="Genomic_DNA"/>
</dbReference>
<evidence type="ECO:0000256" key="1">
    <source>
        <dbReference type="ARBA" id="ARBA00007358"/>
    </source>
</evidence>
<proteinExistence type="inferred from homology"/>
<dbReference type="Gene3D" id="1.20.1090.10">
    <property type="entry name" value="Dehydroquinate synthase-like - alpha domain"/>
    <property type="match status" value="1"/>
</dbReference>
<evidence type="ECO:0000256" key="2">
    <source>
        <dbReference type="ARBA" id="ARBA00023002"/>
    </source>
</evidence>
<gene>
    <name evidence="6" type="ORF">J2S00_003386</name>
</gene>
<dbReference type="InterPro" id="IPR056798">
    <property type="entry name" value="ADH_Fe_C"/>
</dbReference>
<accession>A0ABU0CXP4</accession>
<evidence type="ECO:0000259" key="5">
    <source>
        <dbReference type="Pfam" id="PF25137"/>
    </source>
</evidence>
<dbReference type="PANTHER" id="PTHR11496">
    <property type="entry name" value="ALCOHOL DEHYDROGENASE"/>
    <property type="match status" value="1"/>
</dbReference>
<dbReference type="PROSITE" id="PS00913">
    <property type="entry name" value="ADH_IRON_1"/>
    <property type="match status" value="1"/>
</dbReference>
<dbReference type="SUPFAM" id="SSF56796">
    <property type="entry name" value="Dehydroquinate synthase-like"/>
    <property type="match status" value="1"/>
</dbReference>
<evidence type="ECO:0000256" key="3">
    <source>
        <dbReference type="ARBA" id="ARBA00023027"/>
    </source>
</evidence>
<feature type="domain" description="Fe-containing alcohol dehydrogenase-like C-terminal" evidence="5">
    <location>
        <begin position="190"/>
        <end position="360"/>
    </location>
</feature>
<dbReference type="InterPro" id="IPR001670">
    <property type="entry name" value="ADH_Fe/GldA"/>
</dbReference>
<comment type="caution">
    <text evidence="6">The sequence shown here is derived from an EMBL/GenBank/DDBJ whole genome shotgun (WGS) entry which is preliminary data.</text>
</comment>
<dbReference type="InterPro" id="IPR039697">
    <property type="entry name" value="Alcohol_dehydrogenase_Fe"/>
</dbReference>
<feature type="domain" description="Alcohol dehydrogenase iron-type/glycerol dehydrogenase GldA" evidence="4">
    <location>
        <begin position="11"/>
        <end position="179"/>
    </location>
</feature>
<keyword evidence="2" id="KW-0560">Oxidoreductase</keyword>